<keyword evidence="3" id="KW-1185">Reference proteome</keyword>
<dbReference type="EMBL" id="PISP01000002">
    <property type="protein sequence ID" value="PKD43472.1"/>
    <property type="molecule type" value="Genomic_DNA"/>
</dbReference>
<feature type="signal peptide" evidence="1">
    <location>
        <begin position="1"/>
        <end position="20"/>
    </location>
</feature>
<dbReference type="RefSeq" id="WP_101073013.1">
    <property type="nucleotide sequence ID" value="NZ_PISP01000002.1"/>
</dbReference>
<protein>
    <submittedName>
        <fullName evidence="2">Uncharacterized protein</fullName>
    </submittedName>
</protein>
<name>A0A2N0VGZ2_9BACT</name>
<keyword evidence="1" id="KW-0732">Signal</keyword>
<dbReference type="PROSITE" id="PS51257">
    <property type="entry name" value="PROKAR_LIPOPROTEIN"/>
    <property type="match status" value="1"/>
</dbReference>
<comment type="caution">
    <text evidence="2">The sequence shown here is derived from an EMBL/GenBank/DDBJ whole genome shotgun (WGS) entry which is preliminary data.</text>
</comment>
<reference evidence="2 3" key="1">
    <citation type="submission" date="2017-11" db="EMBL/GenBank/DDBJ databases">
        <title>Rhodohalobacter 15182 sp. nov., isolated from a salt lake.</title>
        <authorList>
            <person name="Han S."/>
        </authorList>
    </citation>
    <scope>NUCLEOTIDE SEQUENCE [LARGE SCALE GENOMIC DNA]</scope>
    <source>
        <strain evidence="2 3">15182</strain>
    </source>
</reference>
<evidence type="ECO:0000256" key="1">
    <source>
        <dbReference type="SAM" id="SignalP"/>
    </source>
</evidence>
<accession>A0A2N0VGZ2</accession>
<evidence type="ECO:0000313" key="2">
    <source>
        <dbReference type="EMBL" id="PKD43472.1"/>
    </source>
</evidence>
<dbReference type="Proteomes" id="UP000233398">
    <property type="component" value="Unassembled WGS sequence"/>
</dbReference>
<gene>
    <name evidence="2" type="ORF">CWD77_07830</name>
</gene>
<dbReference type="AlphaFoldDB" id="A0A2N0VGZ2"/>
<feature type="chain" id="PRO_5014935999" evidence="1">
    <location>
        <begin position="21"/>
        <end position="562"/>
    </location>
</feature>
<evidence type="ECO:0000313" key="3">
    <source>
        <dbReference type="Proteomes" id="UP000233398"/>
    </source>
</evidence>
<sequence length="562" mass="64438">MNNFKLSLNLLIFMSLIVIASCSDSPSNTEPEELGEISITNISNGDILSGEVDLNLSINAADELNQIIIKVRGNKIASLQPNESNFSLTTWEFANGNAEVKLEAITTNGDLISSTTNAVFENYLFKWQVGNFVNDLTDNPLDDQVYLIASKPNGELIGIEEITSKSHEWVGIGAPEEFDFNLPSYFNLTLMHTWYYSNNSDYKYLKLQSVTGNEIWTEINQDELGGFPSVSKFNDSYQEDLRTIENNEDNIYIMEPFPSVNSNSEHEGGVNVIVENIEGSGSNWFLVYVGKGDQNSGYEYFQFNENNDLYDYELNIDVANHSSDILIEHKLSSSFYFIENAIKDSTYTIDYNDDRIGTVESSLLIPNNLNFIFNGIYVRYGENRYVYSLTNFITDRTTNIPRVKHFTPTNAEVEEHIVQLYDELNSNSETTIYYEQRSIGNIINELDLIDVKYELINIDNEHYNIFNEGDADIYRYNNYYAGETYTSQWEVFSSSDIHEFAYPNISDFLSDIAPQFEWSDLNLTNLEYYKQLNSDENIILLKQFLMYQGLSTENTSSMSIRF</sequence>
<organism evidence="2 3">
    <name type="scientific">Rhodohalobacter barkolensis</name>
    <dbReference type="NCBI Taxonomy" id="2053187"/>
    <lineage>
        <taxon>Bacteria</taxon>
        <taxon>Pseudomonadati</taxon>
        <taxon>Balneolota</taxon>
        <taxon>Balneolia</taxon>
        <taxon>Balneolales</taxon>
        <taxon>Balneolaceae</taxon>
        <taxon>Rhodohalobacter</taxon>
    </lineage>
</organism>
<proteinExistence type="predicted"/>